<dbReference type="InterPro" id="IPR023404">
    <property type="entry name" value="rSAM_horseshoe"/>
</dbReference>
<keyword evidence="4" id="KW-0408">Iron</keyword>
<feature type="domain" description="Radical SAM core" evidence="7">
    <location>
        <begin position="187"/>
        <end position="402"/>
    </location>
</feature>
<dbReference type="InterPro" id="IPR051198">
    <property type="entry name" value="BchE-like"/>
</dbReference>
<dbReference type="CDD" id="cd01335">
    <property type="entry name" value="Radical_SAM"/>
    <property type="match status" value="1"/>
</dbReference>
<reference evidence="9" key="1">
    <citation type="submission" date="2005-10" db="EMBL/GenBank/DDBJ databases">
        <title>Complete sequence of Pelobacter carbinolicus DSM 2380.</title>
        <authorList>
            <person name="Copeland A."/>
            <person name="Lucas S."/>
            <person name="Lapidus A."/>
            <person name="Barry K."/>
            <person name="Detter J.C."/>
            <person name="Glavina T."/>
            <person name="Hammon N."/>
            <person name="Israni S."/>
            <person name="Pitluck S."/>
            <person name="Chertkov O."/>
            <person name="Schmutz J."/>
            <person name="Larimer F."/>
            <person name="Land M."/>
            <person name="Kyrpides N."/>
            <person name="Ivanova N."/>
            <person name="Richardson P."/>
        </authorList>
    </citation>
    <scope>NUCLEOTIDE SEQUENCE [LARGE SCALE GENOMIC DNA]</scope>
    <source>
        <strain evidence="9">DSM 2380 / NBRC 103641 / GraBd1</strain>
    </source>
</reference>
<evidence type="ECO:0000259" key="7">
    <source>
        <dbReference type="PROSITE" id="PS51918"/>
    </source>
</evidence>
<evidence type="ECO:0000313" key="9">
    <source>
        <dbReference type="Proteomes" id="UP000002534"/>
    </source>
</evidence>
<evidence type="ECO:0000259" key="6">
    <source>
        <dbReference type="PROSITE" id="PS51332"/>
    </source>
</evidence>
<dbReference type="HOGENOM" id="CLU_021572_4_3_7"/>
<dbReference type="SUPFAM" id="SSF52242">
    <property type="entry name" value="Cobalamin (vitamin B12)-binding domain"/>
    <property type="match status" value="1"/>
</dbReference>
<dbReference type="STRING" id="338963.Pcar_1134"/>
<dbReference type="PROSITE" id="PS51332">
    <property type="entry name" value="B12_BINDING"/>
    <property type="match status" value="1"/>
</dbReference>
<accession>Q3A5H4</accession>
<name>Q3A5H4_SYNC1</name>
<dbReference type="InterPro" id="IPR006158">
    <property type="entry name" value="Cobalamin-bd"/>
</dbReference>
<dbReference type="InterPro" id="IPR006638">
    <property type="entry name" value="Elp3/MiaA/NifB-like_rSAM"/>
</dbReference>
<evidence type="ECO:0000256" key="1">
    <source>
        <dbReference type="ARBA" id="ARBA00001966"/>
    </source>
</evidence>
<proteinExistence type="predicted"/>
<protein>
    <submittedName>
        <fullName evidence="8">Radical SAM domain iron-sulfur cluster-binding oxidoreductase with cobalamin-binding-like domain</fullName>
    </submittedName>
</protein>
<dbReference type="Gene3D" id="3.40.50.280">
    <property type="entry name" value="Cobalamin-binding domain"/>
    <property type="match status" value="1"/>
</dbReference>
<keyword evidence="5" id="KW-0411">Iron-sulfur</keyword>
<evidence type="ECO:0000313" key="8">
    <source>
        <dbReference type="EMBL" id="ABA88383.1"/>
    </source>
</evidence>
<evidence type="ECO:0000256" key="2">
    <source>
        <dbReference type="ARBA" id="ARBA00022691"/>
    </source>
</evidence>
<dbReference type="Gene3D" id="3.80.30.20">
    <property type="entry name" value="tm_1862 like domain"/>
    <property type="match status" value="1"/>
</dbReference>
<dbReference type="SUPFAM" id="SSF102114">
    <property type="entry name" value="Radical SAM enzymes"/>
    <property type="match status" value="1"/>
</dbReference>
<reference evidence="8 9" key="2">
    <citation type="journal article" date="2012" name="BMC Genomics">
        <title>The genome of Pelobacter carbinolicus reveals surprising metabolic capabilities and physiological features.</title>
        <authorList>
            <person name="Aklujkar M."/>
            <person name="Haveman S.A."/>
            <person name="Didonato R.Jr."/>
            <person name="Chertkov O."/>
            <person name="Han C.S."/>
            <person name="Land M.L."/>
            <person name="Brown P."/>
            <person name="Lovley D.R."/>
        </authorList>
    </citation>
    <scope>NUCLEOTIDE SEQUENCE [LARGE SCALE GENOMIC DNA]</scope>
    <source>
        <strain evidence="9">DSM 2380 / NBRC 103641 / GraBd1</strain>
    </source>
</reference>
<dbReference type="eggNOG" id="COG1032">
    <property type="taxonomic scope" value="Bacteria"/>
</dbReference>
<dbReference type="GO" id="GO:0003824">
    <property type="term" value="F:catalytic activity"/>
    <property type="evidence" value="ECO:0007669"/>
    <property type="project" value="InterPro"/>
</dbReference>
<feature type="domain" description="B12-binding" evidence="6">
    <location>
        <begin position="2"/>
        <end position="137"/>
    </location>
</feature>
<dbReference type="AlphaFoldDB" id="Q3A5H4"/>
<dbReference type="PANTHER" id="PTHR43409">
    <property type="entry name" value="ANAEROBIC MAGNESIUM-PROTOPORPHYRIN IX MONOMETHYL ESTER CYCLASE-RELATED"/>
    <property type="match status" value="1"/>
</dbReference>
<dbReference type="GO" id="GO:0031419">
    <property type="term" value="F:cobalamin binding"/>
    <property type="evidence" value="ECO:0007669"/>
    <property type="project" value="InterPro"/>
</dbReference>
<dbReference type="SMART" id="SM00729">
    <property type="entry name" value="Elp3"/>
    <property type="match status" value="1"/>
</dbReference>
<dbReference type="GO" id="GO:0051539">
    <property type="term" value="F:4 iron, 4 sulfur cluster binding"/>
    <property type="evidence" value="ECO:0007669"/>
    <property type="project" value="UniProtKB-KW"/>
</dbReference>
<dbReference type="CDD" id="cd02068">
    <property type="entry name" value="radical_SAM_B12_BD"/>
    <property type="match status" value="1"/>
</dbReference>
<evidence type="ECO:0000256" key="3">
    <source>
        <dbReference type="ARBA" id="ARBA00022723"/>
    </source>
</evidence>
<dbReference type="Proteomes" id="UP000002534">
    <property type="component" value="Chromosome"/>
</dbReference>
<dbReference type="OrthoDB" id="9762608at2"/>
<dbReference type="GO" id="GO:0046872">
    <property type="term" value="F:metal ion binding"/>
    <property type="evidence" value="ECO:0007669"/>
    <property type="project" value="UniProtKB-KW"/>
</dbReference>
<evidence type="ECO:0000256" key="4">
    <source>
        <dbReference type="ARBA" id="ARBA00023004"/>
    </source>
</evidence>
<evidence type="ECO:0000256" key="5">
    <source>
        <dbReference type="ARBA" id="ARBA00023014"/>
    </source>
</evidence>
<organism evidence="8 9">
    <name type="scientific">Syntrophotalea carbinolica (strain DSM 2380 / NBRC 103641 / GraBd1)</name>
    <name type="common">Pelobacter carbinolicus</name>
    <dbReference type="NCBI Taxonomy" id="338963"/>
    <lineage>
        <taxon>Bacteria</taxon>
        <taxon>Pseudomonadati</taxon>
        <taxon>Thermodesulfobacteriota</taxon>
        <taxon>Desulfuromonadia</taxon>
        <taxon>Desulfuromonadales</taxon>
        <taxon>Syntrophotaleaceae</taxon>
        <taxon>Syntrophotalea</taxon>
    </lineage>
</organism>
<sequence>MNYLFVVPRDNCFGFLTIPPGVVYVATSLKETGRNVYGIHLNYESDTKESLKKKIIDNNIDVLCIGGLSDQYNEIKRTIDLSKQIKPDLIIVVGGGLITAQPTLIMENIGADYAIVGQGEITICELAEALEGKKPIRDVAGIVYFENQALVCNENRPEIRELDTVTNPDYDIFPYTQVPNDPININGDFKRTVNITASRSCPYNCTFCYHPSGTTYRQRSIENIFREIDFLLSKYDIEHLLIIDELFAIDENRVSEFCEAIAKYDVTFSVQLRVDGIDENLLLKLKNAGCTSISYGLESADNSILKSMKKGTDISQIEKALSLTRKIGFFIQGYFIFGDIEETMGTVNTTIRWWMKHLEYGINLAMIRIFPGSYLYQHAIEQSIITDQMQYIENGCPLINISKLTDQEFAGLIKKSPILIRNFSV</sequence>
<keyword evidence="3" id="KW-0479">Metal-binding</keyword>
<dbReference type="InterPro" id="IPR036724">
    <property type="entry name" value="Cobalamin-bd_sf"/>
</dbReference>
<dbReference type="InterPro" id="IPR007197">
    <property type="entry name" value="rSAM"/>
</dbReference>
<dbReference type="SFLD" id="SFLDS00029">
    <property type="entry name" value="Radical_SAM"/>
    <property type="match status" value="1"/>
</dbReference>
<dbReference type="SFLD" id="SFLDG01123">
    <property type="entry name" value="methyltransferase_(Class_B)"/>
    <property type="match status" value="1"/>
</dbReference>
<dbReference type="RefSeq" id="WP_011340852.1">
    <property type="nucleotide sequence ID" value="NC_007498.2"/>
</dbReference>
<dbReference type="GO" id="GO:0005829">
    <property type="term" value="C:cytosol"/>
    <property type="evidence" value="ECO:0007669"/>
    <property type="project" value="TreeGrafter"/>
</dbReference>
<keyword evidence="2" id="KW-0949">S-adenosyl-L-methionine</keyword>
<gene>
    <name evidence="8" type="ordered locus">Pcar_1134</name>
</gene>
<dbReference type="SFLD" id="SFLDG01082">
    <property type="entry name" value="B12-binding_domain_containing"/>
    <property type="match status" value="1"/>
</dbReference>
<dbReference type="KEGG" id="pca:Pcar_1134"/>
<dbReference type="InterPro" id="IPR058240">
    <property type="entry name" value="rSAM_sf"/>
</dbReference>
<dbReference type="InterPro" id="IPR034466">
    <property type="entry name" value="Methyltransferase_Class_B"/>
</dbReference>
<dbReference type="Pfam" id="PF04055">
    <property type="entry name" value="Radical_SAM"/>
    <property type="match status" value="1"/>
</dbReference>
<dbReference type="PANTHER" id="PTHR43409:SF16">
    <property type="entry name" value="SLR0320 PROTEIN"/>
    <property type="match status" value="1"/>
</dbReference>
<keyword evidence="9" id="KW-1185">Reference proteome</keyword>
<dbReference type="EMBL" id="CP000142">
    <property type="protein sequence ID" value="ABA88383.1"/>
    <property type="molecule type" value="Genomic_DNA"/>
</dbReference>
<dbReference type="PROSITE" id="PS51918">
    <property type="entry name" value="RADICAL_SAM"/>
    <property type="match status" value="1"/>
</dbReference>
<dbReference type="Pfam" id="PF02310">
    <property type="entry name" value="B12-binding"/>
    <property type="match status" value="1"/>
</dbReference>
<comment type="cofactor">
    <cofactor evidence="1">
        <name>[4Fe-4S] cluster</name>
        <dbReference type="ChEBI" id="CHEBI:49883"/>
    </cofactor>
</comment>